<comment type="subcellular location">
    <subcellularLocation>
        <location evidence="1">Membrane</location>
        <topology evidence="1">Multi-pass membrane protein</topology>
    </subcellularLocation>
</comment>
<keyword evidence="7" id="KW-1185">Reference proteome</keyword>
<gene>
    <name evidence="6" type="ORF">BGW36DRAFT_447764</name>
</gene>
<dbReference type="EMBL" id="JAJTJA010000004">
    <property type="protein sequence ID" value="KAH8700906.1"/>
    <property type="molecule type" value="Genomic_DNA"/>
</dbReference>
<evidence type="ECO:0000256" key="4">
    <source>
        <dbReference type="ARBA" id="ARBA00023136"/>
    </source>
</evidence>
<feature type="transmembrane region" description="Helical" evidence="5">
    <location>
        <begin position="167"/>
        <end position="192"/>
    </location>
</feature>
<keyword evidence="3 5" id="KW-1133">Transmembrane helix</keyword>
<name>A0AAD4KVT3_9EURO</name>
<dbReference type="PANTHER" id="PTHR31465:SF32">
    <property type="entry name" value="DOMAIN PROTEIN, PUTATIVE-RELATED"/>
    <property type="match status" value="1"/>
</dbReference>
<feature type="transmembrane region" description="Helical" evidence="5">
    <location>
        <begin position="213"/>
        <end position="230"/>
    </location>
</feature>
<feature type="transmembrane region" description="Helical" evidence="5">
    <location>
        <begin position="250"/>
        <end position="268"/>
    </location>
</feature>
<feature type="transmembrane region" description="Helical" evidence="5">
    <location>
        <begin position="124"/>
        <end position="147"/>
    </location>
</feature>
<dbReference type="GeneID" id="70252020"/>
<dbReference type="RefSeq" id="XP_046074612.1">
    <property type="nucleotide sequence ID" value="XM_046221733.1"/>
</dbReference>
<reference evidence="6" key="1">
    <citation type="submission" date="2021-12" db="EMBL/GenBank/DDBJ databases">
        <title>Convergent genome expansion in fungi linked to evolution of root-endophyte symbiosis.</title>
        <authorList>
            <consortium name="DOE Joint Genome Institute"/>
            <person name="Ke Y.-H."/>
            <person name="Bonito G."/>
            <person name="Liao H.-L."/>
            <person name="Looney B."/>
            <person name="Rojas-Flechas A."/>
            <person name="Nash J."/>
            <person name="Hameed K."/>
            <person name="Schadt C."/>
            <person name="Martin F."/>
            <person name="Crous P.W."/>
            <person name="Miettinen O."/>
            <person name="Magnuson J.K."/>
            <person name="Labbe J."/>
            <person name="Jacobson D."/>
            <person name="Doktycz M.J."/>
            <person name="Veneault-Fourrey C."/>
            <person name="Kuo A."/>
            <person name="Mondo S."/>
            <person name="Calhoun S."/>
            <person name="Riley R."/>
            <person name="Ohm R."/>
            <person name="LaButti K."/>
            <person name="Andreopoulos B."/>
            <person name="Pangilinan J."/>
            <person name="Nolan M."/>
            <person name="Tritt A."/>
            <person name="Clum A."/>
            <person name="Lipzen A."/>
            <person name="Daum C."/>
            <person name="Barry K."/>
            <person name="Grigoriev I.V."/>
            <person name="Vilgalys R."/>
        </authorList>
    </citation>
    <scope>NUCLEOTIDE SEQUENCE</scope>
    <source>
        <strain evidence="6">PMI_201</strain>
    </source>
</reference>
<organism evidence="6 7">
    <name type="scientific">Talaromyces proteolyticus</name>
    <dbReference type="NCBI Taxonomy" id="1131652"/>
    <lineage>
        <taxon>Eukaryota</taxon>
        <taxon>Fungi</taxon>
        <taxon>Dikarya</taxon>
        <taxon>Ascomycota</taxon>
        <taxon>Pezizomycotina</taxon>
        <taxon>Eurotiomycetes</taxon>
        <taxon>Eurotiomycetidae</taxon>
        <taxon>Eurotiales</taxon>
        <taxon>Trichocomaceae</taxon>
        <taxon>Talaromyces</taxon>
        <taxon>Talaromyces sect. Bacilispori</taxon>
    </lineage>
</organism>
<dbReference type="InterPro" id="IPR007568">
    <property type="entry name" value="RTA1"/>
</dbReference>
<keyword evidence="4 5" id="KW-0472">Membrane</keyword>
<dbReference type="Proteomes" id="UP001201262">
    <property type="component" value="Unassembled WGS sequence"/>
</dbReference>
<evidence type="ECO:0000256" key="1">
    <source>
        <dbReference type="ARBA" id="ARBA00004141"/>
    </source>
</evidence>
<evidence type="ECO:0000313" key="6">
    <source>
        <dbReference type="EMBL" id="KAH8700906.1"/>
    </source>
</evidence>
<evidence type="ECO:0000256" key="5">
    <source>
        <dbReference type="SAM" id="Phobius"/>
    </source>
</evidence>
<proteinExistence type="predicted"/>
<dbReference type="PANTHER" id="PTHR31465">
    <property type="entry name" value="PROTEIN RTA1-RELATED"/>
    <property type="match status" value="1"/>
</dbReference>
<accession>A0AAD4KVT3</accession>
<feature type="transmembrane region" description="Helical" evidence="5">
    <location>
        <begin position="12"/>
        <end position="34"/>
    </location>
</feature>
<evidence type="ECO:0000256" key="3">
    <source>
        <dbReference type="ARBA" id="ARBA00022989"/>
    </source>
</evidence>
<dbReference type="AlphaFoldDB" id="A0AAD4KVT3"/>
<protein>
    <submittedName>
        <fullName evidence="6">RTA1 like protein-domain-containing protein</fullName>
    </submittedName>
</protein>
<evidence type="ECO:0000313" key="7">
    <source>
        <dbReference type="Proteomes" id="UP001201262"/>
    </source>
</evidence>
<feature type="transmembrane region" description="Helical" evidence="5">
    <location>
        <begin position="84"/>
        <end position="104"/>
    </location>
</feature>
<feature type="transmembrane region" description="Helical" evidence="5">
    <location>
        <begin position="46"/>
        <end position="64"/>
    </location>
</feature>
<keyword evidence="2 5" id="KW-0812">Transmembrane</keyword>
<comment type="caution">
    <text evidence="6">The sequence shown here is derived from an EMBL/GenBank/DDBJ whole genome shotgun (WGS) entry which is preliminary data.</text>
</comment>
<dbReference type="GO" id="GO:0016020">
    <property type="term" value="C:membrane"/>
    <property type="evidence" value="ECO:0007669"/>
    <property type="project" value="UniProtKB-SubCell"/>
</dbReference>
<sequence>MGKSIYFYEPSLAASIIFTILYVLPFLYHFYITVIAPCTGQYNRTGYFIPIVIGAAIEVAAYGVRAASIKMPDNVGLYATSSTLVVIAPVLVCASLYILIGRLLRSSLERYSNGSTAKRLPAPLAGKISLAWIPRIFVISDILSFLTQASGSGIASSNDWQGSSKDAGIGVLIAGLVLQLVTFAIFLILVIWYHIRIIPLSSRDTKGSEVKSVLNGIYIAGFFITVRLIYRVIEFSIGIGGYTWTHEWPLYVFEAVPMFAAMVVMGWYHPARWLASILEDKPTELQSRGRDSDGQPLGRSL</sequence>
<dbReference type="Pfam" id="PF04479">
    <property type="entry name" value="RTA1"/>
    <property type="match status" value="1"/>
</dbReference>
<evidence type="ECO:0000256" key="2">
    <source>
        <dbReference type="ARBA" id="ARBA00022692"/>
    </source>
</evidence>